<dbReference type="HOGENOM" id="CLU_2090605_0_0_1"/>
<evidence type="ECO:0000313" key="2">
    <source>
        <dbReference type="EMBL" id="ESA05954.1"/>
    </source>
</evidence>
<sequence>NQWYDVDAYGWHFIKPGEAKSSANSYRKSTGSNSGVPPMSNSVYQISNESHPEPKATAIHTMAKNLFILLKCITLKHHKWFTRTKSKFTSADKTRSAETKRKRPWAIFLLQFLTRKC</sequence>
<reference evidence="2" key="1">
    <citation type="submission" date="2013-07" db="EMBL/GenBank/DDBJ databases">
        <title>The genome of an arbuscular mycorrhizal fungus provides insights into the evolution of the oldest plant symbiosis.</title>
        <authorList>
            <consortium name="DOE Joint Genome Institute"/>
            <person name="Tisserant E."/>
            <person name="Malbreil M."/>
            <person name="Kuo A."/>
            <person name="Kohler A."/>
            <person name="Symeonidi A."/>
            <person name="Balestrini R."/>
            <person name="Charron P."/>
            <person name="Duensing N."/>
            <person name="Frei-dit-Frey N."/>
            <person name="Gianinazzi-Pearson V."/>
            <person name="Gilbert B."/>
            <person name="Handa Y."/>
            <person name="Hijri M."/>
            <person name="Kaul R."/>
            <person name="Kawaguchi M."/>
            <person name="Krajinski F."/>
            <person name="Lammers P."/>
            <person name="Lapierre D."/>
            <person name="Masclaux F.G."/>
            <person name="Murat C."/>
            <person name="Morin E."/>
            <person name="Ndikumana S."/>
            <person name="Pagni M."/>
            <person name="Petitpierre D."/>
            <person name="Requena N."/>
            <person name="Rosikiewicz P."/>
            <person name="Riley R."/>
            <person name="Saito K."/>
            <person name="San Clemente H."/>
            <person name="Shapiro H."/>
            <person name="van Tuinen D."/>
            <person name="Becard G."/>
            <person name="Bonfante P."/>
            <person name="Paszkowski U."/>
            <person name="Shachar-Hill Y."/>
            <person name="Young J.P."/>
            <person name="Sanders I.R."/>
            <person name="Henrissat B."/>
            <person name="Rensing S.A."/>
            <person name="Grigoriev I.V."/>
            <person name="Corradi N."/>
            <person name="Roux C."/>
            <person name="Martin F."/>
        </authorList>
    </citation>
    <scope>NUCLEOTIDE SEQUENCE</scope>
    <source>
        <strain evidence="2">DAOM 197198</strain>
    </source>
</reference>
<name>U9TCP7_RHIID</name>
<evidence type="ECO:0000256" key="1">
    <source>
        <dbReference type="SAM" id="MobiDB-lite"/>
    </source>
</evidence>
<protein>
    <submittedName>
        <fullName evidence="2">Uncharacterized protein</fullName>
    </submittedName>
</protein>
<gene>
    <name evidence="2" type="ORF">GLOINDRAFT_326128</name>
</gene>
<feature type="non-terminal residue" evidence="2">
    <location>
        <position position="1"/>
    </location>
</feature>
<dbReference type="EMBL" id="KI292284">
    <property type="protein sequence ID" value="ESA05954.1"/>
    <property type="molecule type" value="Genomic_DNA"/>
</dbReference>
<proteinExistence type="predicted"/>
<dbReference type="AlphaFoldDB" id="U9TCP7"/>
<organism evidence="2">
    <name type="scientific">Rhizophagus irregularis (strain DAOM 181602 / DAOM 197198 / MUCL 43194)</name>
    <name type="common">Arbuscular mycorrhizal fungus</name>
    <name type="synonym">Glomus intraradices</name>
    <dbReference type="NCBI Taxonomy" id="747089"/>
    <lineage>
        <taxon>Eukaryota</taxon>
        <taxon>Fungi</taxon>
        <taxon>Fungi incertae sedis</taxon>
        <taxon>Mucoromycota</taxon>
        <taxon>Glomeromycotina</taxon>
        <taxon>Glomeromycetes</taxon>
        <taxon>Glomerales</taxon>
        <taxon>Glomeraceae</taxon>
        <taxon>Rhizophagus</taxon>
    </lineage>
</organism>
<feature type="region of interest" description="Disordered" evidence="1">
    <location>
        <begin position="20"/>
        <end position="47"/>
    </location>
</feature>
<feature type="compositionally biased region" description="Polar residues" evidence="1">
    <location>
        <begin position="21"/>
        <end position="47"/>
    </location>
</feature>
<accession>U9TCP7</accession>